<evidence type="ECO:0000256" key="7">
    <source>
        <dbReference type="ARBA" id="ARBA00046288"/>
    </source>
</evidence>
<dbReference type="Proteomes" id="UP000436088">
    <property type="component" value="Unassembled WGS sequence"/>
</dbReference>
<dbReference type="PANTHER" id="PTHR46084:SF4">
    <property type="entry name" value="PROTEIN KINASE DOMAIN-CONTAINING PROTEIN"/>
    <property type="match status" value="1"/>
</dbReference>
<feature type="compositionally biased region" description="Polar residues" evidence="8">
    <location>
        <begin position="222"/>
        <end position="248"/>
    </location>
</feature>
<evidence type="ECO:0000256" key="5">
    <source>
        <dbReference type="ARBA" id="ARBA00022989"/>
    </source>
</evidence>
<accession>A0A6A2X359</accession>
<evidence type="ECO:0000256" key="2">
    <source>
        <dbReference type="ARBA" id="ARBA00022692"/>
    </source>
</evidence>
<dbReference type="EMBL" id="VEPZ02001530">
    <property type="protein sequence ID" value="KAE8669372.1"/>
    <property type="molecule type" value="Genomic_DNA"/>
</dbReference>
<dbReference type="GO" id="GO:0004672">
    <property type="term" value="F:protein kinase activity"/>
    <property type="evidence" value="ECO:0007669"/>
    <property type="project" value="InterPro"/>
</dbReference>
<dbReference type="Gene3D" id="1.10.510.10">
    <property type="entry name" value="Transferase(Phosphotransferase) domain 1"/>
    <property type="match status" value="2"/>
</dbReference>
<evidence type="ECO:0000256" key="1">
    <source>
        <dbReference type="ARBA" id="ARBA00022614"/>
    </source>
</evidence>
<dbReference type="FunFam" id="3.80.10.10:FF:000400">
    <property type="entry name" value="Nuclear pore complex protein NUP107"/>
    <property type="match status" value="1"/>
</dbReference>
<proteinExistence type="predicted"/>
<comment type="subcellular location">
    <subcellularLocation>
        <location evidence="7">Endomembrane system</location>
        <topology evidence="7">Single-pass type I membrane protein</topology>
    </subcellularLocation>
</comment>
<evidence type="ECO:0000256" key="4">
    <source>
        <dbReference type="ARBA" id="ARBA00022737"/>
    </source>
</evidence>
<reference evidence="11" key="1">
    <citation type="submission" date="2019-09" db="EMBL/GenBank/DDBJ databases">
        <title>Draft genome information of white flower Hibiscus syriacus.</title>
        <authorList>
            <person name="Kim Y.-M."/>
        </authorList>
    </citation>
    <scope>NUCLEOTIDE SEQUENCE [LARGE SCALE GENOMIC DNA]</scope>
    <source>
        <strain evidence="11">YM2019G1</strain>
    </source>
</reference>
<gene>
    <name evidence="11" type="ORF">F3Y22_tig00112249pilonHSYRG00378</name>
</gene>
<dbReference type="GO" id="GO:0012505">
    <property type="term" value="C:endomembrane system"/>
    <property type="evidence" value="ECO:0007669"/>
    <property type="project" value="UniProtKB-SubCell"/>
</dbReference>
<keyword evidence="2 9" id="KW-0812">Transmembrane</keyword>
<dbReference type="PANTHER" id="PTHR46084">
    <property type="entry name" value="PROTEIN MALE DISCOVERER 2"/>
    <property type="match status" value="1"/>
</dbReference>
<evidence type="ECO:0000256" key="8">
    <source>
        <dbReference type="SAM" id="MobiDB-lite"/>
    </source>
</evidence>
<dbReference type="OrthoDB" id="291737at2759"/>
<dbReference type="Gene3D" id="3.30.200.20">
    <property type="entry name" value="Phosphorylase Kinase, domain 1"/>
    <property type="match status" value="1"/>
</dbReference>
<dbReference type="InterPro" id="IPR001611">
    <property type="entry name" value="Leu-rich_rpt"/>
</dbReference>
<dbReference type="AlphaFoldDB" id="A0A6A2X359"/>
<dbReference type="Pfam" id="PF07714">
    <property type="entry name" value="PK_Tyr_Ser-Thr"/>
    <property type="match status" value="2"/>
</dbReference>
<dbReference type="Gene3D" id="3.80.10.10">
    <property type="entry name" value="Ribonuclease Inhibitor"/>
    <property type="match status" value="1"/>
</dbReference>
<dbReference type="SUPFAM" id="SSF56112">
    <property type="entry name" value="Protein kinase-like (PK-like)"/>
    <property type="match status" value="1"/>
</dbReference>
<keyword evidence="3" id="KW-0732">Signal</keyword>
<dbReference type="InterPro" id="IPR001245">
    <property type="entry name" value="Ser-Thr/Tyr_kinase_cat_dom"/>
</dbReference>
<dbReference type="SUPFAM" id="SSF52058">
    <property type="entry name" value="L domain-like"/>
    <property type="match status" value="1"/>
</dbReference>
<evidence type="ECO:0000256" key="6">
    <source>
        <dbReference type="ARBA" id="ARBA00023136"/>
    </source>
</evidence>
<evidence type="ECO:0000256" key="9">
    <source>
        <dbReference type="SAM" id="Phobius"/>
    </source>
</evidence>
<keyword evidence="5 9" id="KW-1133">Transmembrane helix</keyword>
<dbReference type="PROSITE" id="PS50011">
    <property type="entry name" value="PROTEIN_KINASE_DOM"/>
    <property type="match status" value="1"/>
</dbReference>
<dbReference type="InterPro" id="IPR000719">
    <property type="entry name" value="Prot_kinase_dom"/>
</dbReference>
<dbReference type="Pfam" id="PF08263">
    <property type="entry name" value="LRRNT_2"/>
    <property type="match status" value="1"/>
</dbReference>
<dbReference type="Pfam" id="PF00560">
    <property type="entry name" value="LRR_1"/>
    <property type="match status" value="2"/>
</dbReference>
<feature type="domain" description="Protein kinase" evidence="10">
    <location>
        <begin position="353"/>
        <end position="605"/>
    </location>
</feature>
<keyword evidence="12" id="KW-1185">Reference proteome</keyword>
<comment type="caution">
    <text evidence="11">The sequence shown here is derived from an EMBL/GenBank/DDBJ whole genome shotgun (WGS) entry which is preliminary data.</text>
</comment>
<dbReference type="FunFam" id="3.30.200.20:FF:000489">
    <property type="entry name" value="Inactive receptor-like serine/threonine-protein kinase"/>
    <property type="match status" value="1"/>
</dbReference>
<dbReference type="GO" id="GO:0005524">
    <property type="term" value="F:ATP binding"/>
    <property type="evidence" value="ECO:0007669"/>
    <property type="project" value="InterPro"/>
</dbReference>
<dbReference type="InterPro" id="IPR032675">
    <property type="entry name" value="LRR_dom_sf"/>
</dbReference>
<name>A0A6A2X359_HIBSY</name>
<evidence type="ECO:0000313" key="12">
    <source>
        <dbReference type="Proteomes" id="UP000436088"/>
    </source>
</evidence>
<keyword evidence="6 9" id="KW-0472">Membrane</keyword>
<evidence type="ECO:0000259" key="10">
    <source>
        <dbReference type="PROSITE" id="PS50011"/>
    </source>
</evidence>
<keyword evidence="4" id="KW-0677">Repeat</keyword>
<dbReference type="InterPro" id="IPR013210">
    <property type="entry name" value="LRR_N_plant-typ"/>
</dbReference>
<feature type="region of interest" description="Disordered" evidence="8">
    <location>
        <begin position="215"/>
        <end position="285"/>
    </location>
</feature>
<evidence type="ECO:0000256" key="3">
    <source>
        <dbReference type="ARBA" id="ARBA00022729"/>
    </source>
</evidence>
<keyword evidence="1" id="KW-0433">Leucine-rich repeat</keyword>
<feature type="transmembrane region" description="Helical" evidence="9">
    <location>
        <begin position="291"/>
        <end position="313"/>
    </location>
</feature>
<dbReference type="InterPro" id="IPR011009">
    <property type="entry name" value="Kinase-like_dom_sf"/>
</dbReference>
<protein>
    <submittedName>
        <fullName evidence="11">Inactive receptor-like serine/threonine-protein kinase</fullName>
    </submittedName>
</protein>
<sequence length="632" mass="70034">MIVNKTWKFVRLKQDFGVVIVLFFLCQTLGCWSLSEDGLALLRLKEKVVNDPFGALWDWKKEEGEVDHCSWFGVQCSDDGKVVVLNLKDLYLEGTLAPELGNLAHIKSINLRNNRFTGKIPEGIGELKELEVLDLGYNNLSGLIPLQLGSTLSLTVLLVDNNELLDQPLEATKSTCNQRELGESKYVAKRKLVQKMPAIPAMPPKSHLLFNEHSAARRGRNSPPSLKSSANRTSARDAPSTSKPSANRTLARGPQKKQWSTTLARSPSPSDKKVSPDASAPSHSNSHHQTAILAGAIGGTICLLILIAIAYLFKTSKVSPVKPWKTGLSGKLQKAFVTGVPKLKRSELEAACEDFSNVICSSTIGTVYKGTLSNGVEIAVASFPAKSAKDWSKNLETQFRNKIDTLSKVNHKNFVNLLGYCEENEPFTRMMVFEYAPSGTLFEHLHIQESEHLDWMMRLRIILGMAYCLEHMHQLNPPIPQKNLSSSAVVLTEDYAAKISDPCFTNLSDTPPATLGSNVYTFGVLLFEMVTGRMPYMVDNGSFDDWASHYLRNEQALVETIDPTLKSFDKKQVEDIGEVIKACVHPEPGQRPNMREVSNRLREITAITPDGATPKLSPLWWAELEIMSAEAS</sequence>
<organism evidence="11 12">
    <name type="scientific">Hibiscus syriacus</name>
    <name type="common">Rose of Sharon</name>
    <dbReference type="NCBI Taxonomy" id="106335"/>
    <lineage>
        <taxon>Eukaryota</taxon>
        <taxon>Viridiplantae</taxon>
        <taxon>Streptophyta</taxon>
        <taxon>Embryophyta</taxon>
        <taxon>Tracheophyta</taxon>
        <taxon>Spermatophyta</taxon>
        <taxon>Magnoliopsida</taxon>
        <taxon>eudicotyledons</taxon>
        <taxon>Gunneridae</taxon>
        <taxon>Pentapetalae</taxon>
        <taxon>rosids</taxon>
        <taxon>malvids</taxon>
        <taxon>Malvales</taxon>
        <taxon>Malvaceae</taxon>
        <taxon>Malvoideae</taxon>
        <taxon>Hibiscus</taxon>
    </lineage>
</organism>
<evidence type="ECO:0000313" key="11">
    <source>
        <dbReference type="EMBL" id="KAE8669372.1"/>
    </source>
</evidence>